<keyword evidence="2" id="KW-0863">Zinc-finger</keyword>
<dbReference type="PANTHER" id="PTHR20893">
    <property type="entry name" value="LD08641P"/>
    <property type="match status" value="1"/>
</dbReference>
<comment type="caution">
    <text evidence="6">The sequence shown here is derived from an EMBL/GenBank/DDBJ whole genome shotgun (WGS) entry which is preliminary data.</text>
</comment>
<proteinExistence type="predicted"/>
<dbReference type="SMART" id="SM00744">
    <property type="entry name" value="RINGv"/>
    <property type="match status" value="1"/>
</dbReference>
<dbReference type="GO" id="GO:0008270">
    <property type="term" value="F:zinc ion binding"/>
    <property type="evidence" value="ECO:0007669"/>
    <property type="project" value="UniProtKB-KW"/>
</dbReference>
<keyword evidence="4" id="KW-0812">Transmembrane</keyword>
<dbReference type="InterPro" id="IPR011016">
    <property type="entry name" value="Znf_RING-CH"/>
</dbReference>
<reference evidence="6" key="1">
    <citation type="submission" date="2019-08" db="EMBL/GenBank/DDBJ databases">
        <title>The improved chromosome-level genome for the pearl oyster Pinctada fucata martensii using PacBio sequencing and Hi-C.</title>
        <authorList>
            <person name="Zheng Z."/>
        </authorList>
    </citation>
    <scope>NUCLEOTIDE SEQUENCE</scope>
    <source>
        <strain evidence="6">ZZ-2019</strain>
        <tissue evidence="6">Adductor muscle</tissue>
    </source>
</reference>
<evidence type="ECO:0000313" key="7">
    <source>
        <dbReference type="Proteomes" id="UP001186944"/>
    </source>
</evidence>
<keyword evidence="7" id="KW-1185">Reference proteome</keyword>
<gene>
    <name evidence="6" type="ORF">FSP39_021830</name>
</gene>
<keyword evidence="4" id="KW-0472">Membrane</keyword>
<dbReference type="CDD" id="cd16495">
    <property type="entry name" value="RING_CH-C4HC3_MARCH"/>
    <property type="match status" value="1"/>
</dbReference>
<name>A0AA88XVS9_PINIB</name>
<evidence type="ECO:0000256" key="2">
    <source>
        <dbReference type="ARBA" id="ARBA00022771"/>
    </source>
</evidence>
<feature type="transmembrane region" description="Helical" evidence="4">
    <location>
        <begin position="252"/>
        <end position="274"/>
    </location>
</feature>
<feature type="domain" description="RING-CH-type" evidence="5">
    <location>
        <begin position="144"/>
        <end position="210"/>
    </location>
</feature>
<keyword evidence="4" id="KW-1133">Transmembrane helix</keyword>
<evidence type="ECO:0000256" key="4">
    <source>
        <dbReference type="SAM" id="Phobius"/>
    </source>
</evidence>
<accession>A0AA88XVS9</accession>
<evidence type="ECO:0000313" key="6">
    <source>
        <dbReference type="EMBL" id="KAK3088643.1"/>
    </source>
</evidence>
<dbReference type="Gene3D" id="3.30.40.10">
    <property type="entry name" value="Zinc/RING finger domain, C3HC4 (zinc finger)"/>
    <property type="match status" value="1"/>
</dbReference>
<dbReference type="Pfam" id="PF12906">
    <property type="entry name" value="RINGv"/>
    <property type="match status" value="1"/>
</dbReference>
<dbReference type="Proteomes" id="UP001186944">
    <property type="component" value="Unassembled WGS sequence"/>
</dbReference>
<evidence type="ECO:0000259" key="5">
    <source>
        <dbReference type="PROSITE" id="PS51292"/>
    </source>
</evidence>
<feature type="transmembrane region" description="Helical" evidence="4">
    <location>
        <begin position="40"/>
        <end position="60"/>
    </location>
</feature>
<dbReference type="PROSITE" id="PS51292">
    <property type="entry name" value="ZF_RING_CH"/>
    <property type="match status" value="1"/>
</dbReference>
<organism evidence="6 7">
    <name type="scientific">Pinctada imbricata</name>
    <name type="common">Atlantic pearl-oyster</name>
    <name type="synonym">Pinctada martensii</name>
    <dbReference type="NCBI Taxonomy" id="66713"/>
    <lineage>
        <taxon>Eukaryota</taxon>
        <taxon>Metazoa</taxon>
        <taxon>Spiralia</taxon>
        <taxon>Lophotrochozoa</taxon>
        <taxon>Mollusca</taxon>
        <taxon>Bivalvia</taxon>
        <taxon>Autobranchia</taxon>
        <taxon>Pteriomorphia</taxon>
        <taxon>Pterioida</taxon>
        <taxon>Pterioidea</taxon>
        <taxon>Pteriidae</taxon>
        <taxon>Pinctada</taxon>
    </lineage>
</organism>
<dbReference type="PANTHER" id="PTHR20893:SF2">
    <property type="entry name" value="LD08641P"/>
    <property type="match status" value="1"/>
</dbReference>
<protein>
    <recommendedName>
        <fullName evidence="5">RING-CH-type domain-containing protein</fullName>
    </recommendedName>
</protein>
<keyword evidence="1" id="KW-0479">Metal-binding</keyword>
<feature type="transmembrane region" description="Helical" evidence="4">
    <location>
        <begin position="225"/>
        <end position="245"/>
    </location>
</feature>
<keyword evidence="3" id="KW-0862">Zinc</keyword>
<dbReference type="InterPro" id="IPR013083">
    <property type="entry name" value="Znf_RING/FYVE/PHD"/>
</dbReference>
<sequence length="410" mass="47199">MMILAVIFFLIYGVLMYFKIKGAFTERTNYSVDLWTLHMSRLGLVAQAAMQFIMAVLIMCDITKELWLEKLPILSQNFYDIGFRIVEFGVVLWFPCVLWNYKSPENLWVLNPMRLFKHLDLQDNRSPLLREDSSTKTTYGSITQQGDMRYDCWICYDADRVDAGPLIQPCECRGDMASVHHECLRKWLMECVNKEDELKCKVCNNYYKLKQRWGWMPRGLNARHWLQTFCVIIIMVGAPFAAYAITHSVIIVYVRVLVIGLAILMELICMRILARSLGICYKHSQLSMVLIEGKEVVGINVNKFQTCIPSRRKSSETSHQDTSADQSVNLYNQTKHCDYASTIQSDRTDDIYTEDQHGGSTRVDQTVTSPEIIIPFSDTRDTVTSHSQHSRGFSFSVEAVIETSSNRSVH</sequence>
<evidence type="ECO:0000256" key="3">
    <source>
        <dbReference type="ARBA" id="ARBA00022833"/>
    </source>
</evidence>
<dbReference type="AlphaFoldDB" id="A0AA88XVS9"/>
<evidence type="ECO:0000256" key="1">
    <source>
        <dbReference type="ARBA" id="ARBA00022723"/>
    </source>
</evidence>
<dbReference type="EMBL" id="VSWD01000011">
    <property type="protein sequence ID" value="KAK3088643.1"/>
    <property type="molecule type" value="Genomic_DNA"/>
</dbReference>
<dbReference type="SUPFAM" id="SSF57850">
    <property type="entry name" value="RING/U-box"/>
    <property type="match status" value="1"/>
</dbReference>